<sequence length="166" mass="17485">MKPVGILAGFLMMWGAAVAYPEGAPWGAAELDGAETCSTCHFDSEVEKDSGLITLDGLPERVTLGETYKLSLQFAPSGAAVAGFMLTASAGAFHHAKKGTEANEQDVRSTAPVPAQDGASWTVTWTAPEEADGEILFFAAINGANNDMSSFGDRIYFRTFAVNLGE</sequence>
<organism evidence="2 3">
    <name type="scientific">Hyphococcus aureus</name>
    <dbReference type="NCBI Taxonomy" id="2666033"/>
    <lineage>
        <taxon>Bacteria</taxon>
        <taxon>Pseudomonadati</taxon>
        <taxon>Pseudomonadota</taxon>
        <taxon>Alphaproteobacteria</taxon>
        <taxon>Parvularculales</taxon>
        <taxon>Parvularculaceae</taxon>
        <taxon>Hyphococcus</taxon>
    </lineage>
</organism>
<evidence type="ECO:0000256" key="1">
    <source>
        <dbReference type="SAM" id="SignalP"/>
    </source>
</evidence>
<feature type="chain" id="PRO_5046046430" evidence="1">
    <location>
        <begin position="20"/>
        <end position="166"/>
    </location>
</feature>
<name>A0ABW1KYX4_9PROT</name>
<feature type="signal peptide" evidence="1">
    <location>
        <begin position="1"/>
        <end position="19"/>
    </location>
</feature>
<evidence type="ECO:0000313" key="2">
    <source>
        <dbReference type="EMBL" id="MFC6037276.1"/>
    </source>
</evidence>
<comment type="caution">
    <text evidence="2">The sequence shown here is derived from an EMBL/GenBank/DDBJ whole genome shotgun (WGS) entry which is preliminary data.</text>
</comment>
<dbReference type="EMBL" id="JBHPON010000003">
    <property type="protein sequence ID" value="MFC6037276.1"/>
    <property type="molecule type" value="Genomic_DNA"/>
</dbReference>
<dbReference type="Gene3D" id="2.60.40.4060">
    <property type="entry name" value="Reeler domain"/>
    <property type="match status" value="1"/>
</dbReference>
<proteinExistence type="predicted"/>
<dbReference type="NCBIfam" id="NF041895">
    <property type="entry name" value="choice_anch_V"/>
    <property type="match status" value="1"/>
</dbReference>
<protein>
    <submittedName>
        <fullName evidence="2">Choice-of-anchor V domain-containing protein</fullName>
    </submittedName>
</protein>
<reference evidence="2 3" key="1">
    <citation type="submission" date="2024-09" db="EMBL/GenBank/DDBJ databases">
        <authorList>
            <person name="Zhang Z.-H."/>
        </authorList>
    </citation>
    <scope>NUCLEOTIDE SEQUENCE [LARGE SCALE GENOMIC DNA]</scope>
    <source>
        <strain evidence="2 3">HHTR114</strain>
    </source>
</reference>
<evidence type="ECO:0000313" key="3">
    <source>
        <dbReference type="Proteomes" id="UP001596116"/>
    </source>
</evidence>
<accession>A0ABW1KYX4</accession>
<keyword evidence="1" id="KW-0732">Signal</keyword>
<dbReference type="Proteomes" id="UP001596116">
    <property type="component" value="Unassembled WGS sequence"/>
</dbReference>
<gene>
    <name evidence="2" type="ORF">ACFMB1_17090</name>
</gene>
<dbReference type="InterPro" id="IPR042307">
    <property type="entry name" value="Reeler_sf"/>
</dbReference>
<dbReference type="RefSeq" id="WP_379881336.1">
    <property type="nucleotide sequence ID" value="NZ_JBHPON010000003.1"/>
</dbReference>
<keyword evidence="3" id="KW-1185">Reference proteome</keyword>